<protein>
    <submittedName>
        <fullName evidence="1">Uncharacterized protein</fullName>
    </submittedName>
</protein>
<proteinExistence type="predicted"/>
<gene>
    <name evidence="1" type="ORF">ACD_2C00258G0015</name>
</gene>
<accession>K2GZL9</accession>
<evidence type="ECO:0000313" key="1">
    <source>
        <dbReference type="EMBL" id="EKE28975.1"/>
    </source>
</evidence>
<dbReference type="EMBL" id="AMFJ01000258">
    <property type="protein sequence ID" value="EKE28975.1"/>
    <property type="molecule type" value="Genomic_DNA"/>
</dbReference>
<name>K2GZL9_9BACT</name>
<sequence>MKNKLIVLLTIIILFVIGFSIVKYNTLNQEKEIKKNVESTNVSPEKVVDKDAKDNAEEEIRINSKKPLTDADYMQIWKCDKIKSAAAKEICEKEGEKSSISTFTNIRQCDALKFLKSYCKDKFYYETAMVKLDIVYCSSIADSKLQITCKDNITYRNALNSWNQEACKNIISDLNLKKTCVSKTEILKTEITQVNKESEIFKTAISTNNYNLCSGLNELWKIVDCISPIVTKNKDISICSKVFTTKENQDRCFNLLSIDYDRMIIREAFTTKNLSLCDKLYNKTTITQCKAMKF</sequence>
<comment type="caution">
    <text evidence="1">The sequence shown here is derived from an EMBL/GenBank/DDBJ whole genome shotgun (WGS) entry which is preliminary data.</text>
</comment>
<reference evidence="1" key="1">
    <citation type="journal article" date="2012" name="Science">
        <title>Fermentation, hydrogen, and sulfur metabolism in multiple uncultivated bacterial phyla.</title>
        <authorList>
            <person name="Wrighton K.C."/>
            <person name="Thomas B.C."/>
            <person name="Sharon I."/>
            <person name="Miller C.S."/>
            <person name="Castelle C.J."/>
            <person name="VerBerkmoes N.C."/>
            <person name="Wilkins M.J."/>
            <person name="Hettich R.L."/>
            <person name="Lipton M.S."/>
            <person name="Williams K.H."/>
            <person name="Long P.E."/>
            <person name="Banfield J.F."/>
        </authorList>
    </citation>
    <scope>NUCLEOTIDE SEQUENCE [LARGE SCALE GENOMIC DNA]</scope>
</reference>
<organism evidence="1">
    <name type="scientific">uncultured bacterium</name>
    <name type="common">gcode 4</name>
    <dbReference type="NCBI Taxonomy" id="1234023"/>
    <lineage>
        <taxon>Bacteria</taxon>
        <taxon>environmental samples</taxon>
    </lineage>
</organism>
<dbReference type="AlphaFoldDB" id="K2GZL9"/>